<accession>A0ACB6Z558</accession>
<gene>
    <name evidence="1" type="ORF">BDM02DRAFT_3263434</name>
</gene>
<keyword evidence="1" id="KW-0645">Protease</keyword>
<name>A0ACB6Z558_THEGA</name>
<evidence type="ECO:0000313" key="1">
    <source>
        <dbReference type="EMBL" id="KAF9644657.1"/>
    </source>
</evidence>
<evidence type="ECO:0000313" key="2">
    <source>
        <dbReference type="Proteomes" id="UP000886501"/>
    </source>
</evidence>
<sequence length="292" mass="32320">MILRLPVVLIAFLSLVTFAFGATPNGVHKCGSHLTVDEMITKETKFADDLSKIKTPTRITSGFSNHTILVYFNVIYASMELSGGYIPDQQIKDQIKVLNNDYWGTGLRFELLNVTRVENSGWFYDVGPETPEQTDMKEHLRTGGPDVLNIYTVSFNNSATEGLLGYATFPADYSDKPKDDGVVVNFATLPGGTAAPANLGRTMTHETGHWVGLYHTFQGGCDPPDDYVDDTPAEAEPAYGCPVGRNTCPSRPGVDPIHNFMDYTDDSCMNNFTPGQVDRLRHQIYTYRNISL</sequence>
<reference evidence="1" key="1">
    <citation type="submission" date="2019-10" db="EMBL/GenBank/DDBJ databases">
        <authorList>
            <consortium name="DOE Joint Genome Institute"/>
            <person name="Kuo A."/>
            <person name="Miyauchi S."/>
            <person name="Kiss E."/>
            <person name="Drula E."/>
            <person name="Kohler A."/>
            <person name="Sanchez-Garcia M."/>
            <person name="Andreopoulos B."/>
            <person name="Barry K.W."/>
            <person name="Bonito G."/>
            <person name="Buee M."/>
            <person name="Carver A."/>
            <person name="Chen C."/>
            <person name="Cichocki N."/>
            <person name="Clum A."/>
            <person name="Culley D."/>
            <person name="Crous P.W."/>
            <person name="Fauchery L."/>
            <person name="Girlanda M."/>
            <person name="Hayes R."/>
            <person name="Keri Z."/>
            <person name="Labutti K."/>
            <person name="Lipzen A."/>
            <person name="Lombard V."/>
            <person name="Magnuson J."/>
            <person name="Maillard F."/>
            <person name="Morin E."/>
            <person name="Murat C."/>
            <person name="Nolan M."/>
            <person name="Ohm R."/>
            <person name="Pangilinan J."/>
            <person name="Pereira M."/>
            <person name="Perotto S."/>
            <person name="Peter M."/>
            <person name="Riley R."/>
            <person name="Sitrit Y."/>
            <person name="Stielow B."/>
            <person name="Szollosi G."/>
            <person name="Zifcakova L."/>
            <person name="Stursova M."/>
            <person name="Spatafora J.W."/>
            <person name="Tedersoo L."/>
            <person name="Vaario L.-M."/>
            <person name="Yamada A."/>
            <person name="Yan M."/>
            <person name="Wang P."/>
            <person name="Xu J."/>
            <person name="Bruns T."/>
            <person name="Baldrian P."/>
            <person name="Vilgalys R."/>
            <person name="Henrissat B."/>
            <person name="Grigoriev I.V."/>
            <person name="Hibbett D."/>
            <person name="Nagy L.G."/>
            <person name="Martin F.M."/>
        </authorList>
    </citation>
    <scope>NUCLEOTIDE SEQUENCE</scope>
    <source>
        <strain evidence="1">P2</strain>
    </source>
</reference>
<keyword evidence="1" id="KW-0482">Metalloprotease</keyword>
<reference evidence="1" key="2">
    <citation type="journal article" date="2020" name="Nat. Commun.">
        <title>Large-scale genome sequencing of mycorrhizal fungi provides insights into the early evolution of symbiotic traits.</title>
        <authorList>
            <person name="Miyauchi S."/>
            <person name="Kiss E."/>
            <person name="Kuo A."/>
            <person name="Drula E."/>
            <person name="Kohler A."/>
            <person name="Sanchez-Garcia M."/>
            <person name="Morin E."/>
            <person name="Andreopoulos B."/>
            <person name="Barry K.W."/>
            <person name="Bonito G."/>
            <person name="Buee M."/>
            <person name="Carver A."/>
            <person name="Chen C."/>
            <person name="Cichocki N."/>
            <person name="Clum A."/>
            <person name="Culley D."/>
            <person name="Crous P.W."/>
            <person name="Fauchery L."/>
            <person name="Girlanda M."/>
            <person name="Hayes R.D."/>
            <person name="Keri Z."/>
            <person name="LaButti K."/>
            <person name="Lipzen A."/>
            <person name="Lombard V."/>
            <person name="Magnuson J."/>
            <person name="Maillard F."/>
            <person name="Murat C."/>
            <person name="Nolan M."/>
            <person name="Ohm R.A."/>
            <person name="Pangilinan J."/>
            <person name="Pereira M.F."/>
            <person name="Perotto S."/>
            <person name="Peter M."/>
            <person name="Pfister S."/>
            <person name="Riley R."/>
            <person name="Sitrit Y."/>
            <person name="Stielow J.B."/>
            <person name="Szollosi G."/>
            <person name="Zifcakova L."/>
            <person name="Stursova M."/>
            <person name="Spatafora J.W."/>
            <person name="Tedersoo L."/>
            <person name="Vaario L.M."/>
            <person name="Yamada A."/>
            <person name="Yan M."/>
            <person name="Wang P."/>
            <person name="Xu J."/>
            <person name="Bruns T."/>
            <person name="Baldrian P."/>
            <person name="Vilgalys R."/>
            <person name="Dunand C."/>
            <person name="Henrissat B."/>
            <person name="Grigoriev I.V."/>
            <person name="Hibbett D."/>
            <person name="Nagy L.G."/>
            <person name="Martin F.M."/>
        </authorList>
    </citation>
    <scope>NUCLEOTIDE SEQUENCE</scope>
    <source>
        <strain evidence="1">P2</strain>
    </source>
</reference>
<keyword evidence="1" id="KW-0378">Hydrolase</keyword>
<organism evidence="1 2">
    <name type="scientific">Thelephora ganbajun</name>
    <name type="common">Ganba fungus</name>
    <dbReference type="NCBI Taxonomy" id="370292"/>
    <lineage>
        <taxon>Eukaryota</taxon>
        <taxon>Fungi</taxon>
        <taxon>Dikarya</taxon>
        <taxon>Basidiomycota</taxon>
        <taxon>Agaricomycotina</taxon>
        <taxon>Agaricomycetes</taxon>
        <taxon>Thelephorales</taxon>
        <taxon>Thelephoraceae</taxon>
        <taxon>Thelephora</taxon>
    </lineage>
</organism>
<proteinExistence type="predicted"/>
<protein>
    <submittedName>
        <fullName evidence="1">Metalloprotease</fullName>
    </submittedName>
</protein>
<dbReference type="Proteomes" id="UP000886501">
    <property type="component" value="Unassembled WGS sequence"/>
</dbReference>
<comment type="caution">
    <text evidence="1">The sequence shown here is derived from an EMBL/GenBank/DDBJ whole genome shotgun (WGS) entry which is preliminary data.</text>
</comment>
<dbReference type="EMBL" id="MU118126">
    <property type="protein sequence ID" value="KAF9644657.1"/>
    <property type="molecule type" value="Genomic_DNA"/>
</dbReference>
<keyword evidence="2" id="KW-1185">Reference proteome</keyword>